<evidence type="ECO:0000256" key="1">
    <source>
        <dbReference type="ARBA" id="ARBA00004370"/>
    </source>
</evidence>
<dbReference type="EMBL" id="LNYB01000081">
    <property type="protein sequence ID" value="KTC96400.1"/>
    <property type="molecule type" value="Genomic_DNA"/>
</dbReference>
<evidence type="ECO:0000259" key="9">
    <source>
        <dbReference type="PROSITE" id="PS50125"/>
    </source>
</evidence>
<keyword evidence="6 7" id="KW-0456">Lyase</keyword>
<comment type="subcellular location">
    <subcellularLocation>
        <location evidence="1">Membrane</location>
    </subcellularLocation>
</comment>
<dbReference type="GO" id="GO:0009190">
    <property type="term" value="P:cyclic nucleotide biosynthetic process"/>
    <property type="evidence" value="ECO:0007669"/>
    <property type="project" value="InterPro"/>
</dbReference>
<reference evidence="10 11" key="1">
    <citation type="submission" date="2015-11" db="EMBL/GenBank/DDBJ databases">
        <title>Genomic analysis of 38 Legionella species identifies large and diverse effector repertoires.</title>
        <authorList>
            <person name="Burstein D."/>
            <person name="Amaro F."/>
            <person name="Zusman T."/>
            <person name="Lifshitz Z."/>
            <person name="Cohen O."/>
            <person name="Gilbert J.A."/>
            <person name="Pupko T."/>
            <person name="Shuman H.A."/>
            <person name="Segal G."/>
        </authorList>
    </citation>
    <scope>NUCLEOTIDE SEQUENCE [LARGE SCALE GENOMIC DNA]</scope>
    <source>
        <strain evidence="10 11">WO-44C</strain>
    </source>
</reference>
<dbReference type="RefSeq" id="WP_058446750.1">
    <property type="nucleotide sequence ID" value="NZ_CAAAHT010000001.1"/>
</dbReference>
<dbReference type="AlphaFoldDB" id="A0A0W0TLB2"/>
<feature type="transmembrane region" description="Helical" evidence="8">
    <location>
        <begin position="7"/>
        <end position="31"/>
    </location>
</feature>
<dbReference type="InterPro" id="IPR018297">
    <property type="entry name" value="A/G_cyclase_CS"/>
</dbReference>
<dbReference type="InterPro" id="IPR029787">
    <property type="entry name" value="Nucleotide_cyclase"/>
</dbReference>
<keyword evidence="11" id="KW-1185">Reference proteome</keyword>
<dbReference type="Pfam" id="PF00211">
    <property type="entry name" value="Guanylate_cyc"/>
    <property type="match status" value="1"/>
</dbReference>
<feature type="transmembrane region" description="Helical" evidence="8">
    <location>
        <begin position="185"/>
        <end position="206"/>
    </location>
</feature>
<evidence type="ECO:0000256" key="3">
    <source>
        <dbReference type="ARBA" id="ARBA00022741"/>
    </source>
</evidence>
<dbReference type="STRING" id="453.Lfee_2198"/>
<dbReference type="PATRIC" id="fig|453.4.peg.2409"/>
<evidence type="ECO:0000313" key="10">
    <source>
        <dbReference type="EMBL" id="KTC96400.1"/>
    </source>
</evidence>
<evidence type="ECO:0000256" key="4">
    <source>
        <dbReference type="ARBA" id="ARBA00022989"/>
    </source>
</evidence>
<evidence type="ECO:0000256" key="2">
    <source>
        <dbReference type="ARBA" id="ARBA00022692"/>
    </source>
</evidence>
<dbReference type="SUPFAM" id="SSF55073">
    <property type="entry name" value="Nucleotide cyclase"/>
    <property type="match status" value="1"/>
</dbReference>
<dbReference type="Proteomes" id="UP000054698">
    <property type="component" value="Unassembled WGS sequence"/>
</dbReference>
<evidence type="ECO:0000313" key="11">
    <source>
        <dbReference type="Proteomes" id="UP000054698"/>
    </source>
</evidence>
<dbReference type="InterPro" id="IPR050401">
    <property type="entry name" value="Cyclic_nucleotide_synthase"/>
</dbReference>
<name>A0A0W0TLB2_9GAMM</name>
<dbReference type="GO" id="GO:0035556">
    <property type="term" value="P:intracellular signal transduction"/>
    <property type="evidence" value="ECO:0007669"/>
    <property type="project" value="InterPro"/>
</dbReference>
<comment type="similarity">
    <text evidence="7">Belongs to the adenylyl cyclase class-4/guanylyl cyclase family.</text>
</comment>
<keyword evidence="5 8" id="KW-0472">Membrane</keyword>
<gene>
    <name evidence="10" type="ORF">Lfee_2198</name>
</gene>
<dbReference type="OrthoDB" id="9806704at2"/>
<proteinExistence type="inferred from homology"/>
<dbReference type="PROSITE" id="PS00452">
    <property type="entry name" value="GUANYLATE_CYCLASE_1"/>
    <property type="match status" value="1"/>
</dbReference>
<organism evidence="10 11">
    <name type="scientific">Legionella feeleii</name>
    <dbReference type="NCBI Taxonomy" id="453"/>
    <lineage>
        <taxon>Bacteria</taxon>
        <taxon>Pseudomonadati</taxon>
        <taxon>Pseudomonadota</taxon>
        <taxon>Gammaproteobacteria</taxon>
        <taxon>Legionellales</taxon>
        <taxon>Legionellaceae</taxon>
        <taxon>Legionella</taxon>
    </lineage>
</organism>
<keyword evidence="2 8" id="KW-0812">Transmembrane</keyword>
<dbReference type="GO" id="GO:0000166">
    <property type="term" value="F:nucleotide binding"/>
    <property type="evidence" value="ECO:0007669"/>
    <property type="project" value="UniProtKB-KW"/>
</dbReference>
<evidence type="ECO:0000256" key="7">
    <source>
        <dbReference type="RuleBase" id="RU000405"/>
    </source>
</evidence>
<sequence length="430" mass="48496">MIQKSNLYLFTFLGIFFSLFLVGTLLSPLLLNMIRSTYLTMSMDVNRRQAQVVAQIISHLLTDGEPKKNIISALQASLAKTEMDRGYLCLIDENTGVFLAHPIKKFVGQNVHQFNTNFLSLGQEQPQKWGTAIQNKKVEAGGTLIMPGGRTEIVNSFLVPDTSVRVFSHENMKRLNREIAKLQQLFIIIFILLGFIVAFPASYAALKVSRRYEKRIEAEQEKSERLLLNILPGSIAQRLKSEETNIANRYDDVSVLFIDMVNFTSLSAAMSPEKLVEVLNFIFSRFDEISLKYGLEKIKTMGDSYMVAGGIPEFKPDHLKCCVEAGMEMMAFINKEHLDERKFTIRAGLHVGPVVAGVIGTHKFTYDLWGETVNIASRLESTSVPGHIQCSHAVYERIKNDYRLLPRGEVLLKGMGTIPTYFLLPEDESN</sequence>
<protein>
    <submittedName>
        <fullName evidence="10">Guanylate cyclase</fullName>
    </submittedName>
</protein>
<dbReference type="PANTHER" id="PTHR11920">
    <property type="entry name" value="GUANYLYL CYCLASE"/>
    <property type="match status" value="1"/>
</dbReference>
<dbReference type="PANTHER" id="PTHR11920:SF335">
    <property type="entry name" value="GUANYLATE CYCLASE"/>
    <property type="match status" value="1"/>
</dbReference>
<keyword evidence="4 8" id="KW-1133">Transmembrane helix</keyword>
<comment type="caution">
    <text evidence="10">The sequence shown here is derived from an EMBL/GenBank/DDBJ whole genome shotgun (WGS) entry which is preliminary data.</text>
</comment>
<dbReference type="InterPro" id="IPR001054">
    <property type="entry name" value="A/G_cyclase"/>
</dbReference>
<keyword evidence="3" id="KW-0547">Nucleotide-binding</keyword>
<dbReference type="CDD" id="cd07302">
    <property type="entry name" value="CHD"/>
    <property type="match status" value="1"/>
</dbReference>
<dbReference type="GO" id="GO:0004016">
    <property type="term" value="F:adenylate cyclase activity"/>
    <property type="evidence" value="ECO:0007669"/>
    <property type="project" value="UniProtKB-ARBA"/>
</dbReference>
<evidence type="ECO:0000256" key="8">
    <source>
        <dbReference type="SAM" id="Phobius"/>
    </source>
</evidence>
<feature type="domain" description="Guanylate cyclase" evidence="9">
    <location>
        <begin position="254"/>
        <end position="380"/>
    </location>
</feature>
<dbReference type="Gene3D" id="3.30.70.1230">
    <property type="entry name" value="Nucleotide cyclase"/>
    <property type="match status" value="1"/>
</dbReference>
<dbReference type="PROSITE" id="PS50125">
    <property type="entry name" value="GUANYLATE_CYCLASE_2"/>
    <property type="match status" value="1"/>
</dbReference>
<dbReference type="SMART" id="SM00044">
    <property type="entry name" value="CYCc"/>
    <property type="match status" value="1"/>
</dbReference>
<evidence type="ECO:0000256" key="6">
    <source>
        <dbReference type="ARBA" id="ARBA00023239"/>
    </source>
</evidence>
<accession>A0A0W0TLB2</accession>
<dbReference type="GO" id="GO:0016020">
    <property type="term" value="C:membrane"/>
    <property type="evidence" value="ECO:0007669"/>
    <property type="project" value="UniProtKB-SubCell"/>
</dbReference>
<evidence type="ECO:0000256" key="5">
    <source>
        <dbReference type="ARBA" id="ARBA00023136"/>
    </source>
</evidence>